<reference evidence="9 10" key="1">
    <citation type="submission" date="2016-10" db="EMBL/GenBank/DDBJ databases">
        <authorList>
            <person name="Varghese N."/>
            <person name="Submissions S."/>
        </authorList>
    </citation>
    <scope>NUCLEOTIDE SEQUENCE [LARGE SCALE GENOMIC DNA]</scope>
    <source>
        <strain evidence="7 10">CDM_1</strain>
        <strain evidence="9">CDM_6</strain>
    </source>
</reference>
<gene>
    <name evidence="8" type="ORF">SAMN04488694_10431</name>
    <name evidence="7" type="ORF">SAMN05192552_101728</name>
</gene>
<dbReference type="InterPro" id="IPR031604">
    <property type="entry name" value="Ferredoxin_N"/>
</dbReference>
<dbReference type="EMBL" id="FOIC01000004">
    <property type="protein sequence ID" value="SET14476.1"/>
    <property type="molecule type" value="Genomic_DNA"/>
</dbReference>
<dbReference type="InterPro" id="IPR017900">
    <property type="entry name" value="4Fe4S_Fe_S_CS"/>
</dbReference>
<dbReference type="PROSITE" id="PS00198">
    <property type="entry name" value="4FE4S_FER_1"/>
    <property type="match status" value="1"/>
</dbReference>
<dbReference type="Pfam" id="PF16947">
    <property type="entry name" value="Ferredoxin_N"/>
    <property type="match status" value="1"/>
</dbReference>
<keyword evidence="1" id="KW-0004">4Fe-4S</keyword>
<organism evidence="7 10">
    <name type="scientific">Natrinema hispanicum</name>
    <dbReference type="NCBI Taxonomy" id="392421"/>
    <lineage>
        <taxon>Archaea</taxon>
        <taxon>Methanobacteriati</taxon>
        <taxon>Methanobacteriota</taxon>
        <taxon>Stenosarchaea group</taxon>
        <taxon>Halobacteria</taxon>
        <taxon>Halobacteriales</taxon>
        <taxon>Natrialbaceae</taxon>
        <taxon>Natrinema</taxon>
    </lineage>
</organism>
<evidence type="ECO:0000313" key="9">
    <source>
        <dbReference type="Proteomes" id="UP000199320"/>
    </source>
</evidence>
<keyword evidence="9" id="KW-1185">Reference proteome</keyword>
<evidence type="ECO:0000256" key="2">
    <source>
        <dbReference type="ARBA" id="ARBA00022723"/>
    </source>
</evidence>
<dbReference type="GO" id="GO:0051539">
    <property type="term" value="F:4 iron, 4 sulfur cluster binding"/>
    <property type="evidence" value="ECO:0007669"/>
    <property type="project" value="UniProtKB-KW"/>
</dbReference>
<evidence type="ECO:0000313" key="7">
    <source>
        <dbReference type="EMBL" id="SDD27430.1"/>
    </source>
</evidence>
<dbReference type="InterPro" id="IPR050954">
    <property type="entry name" value="ET_IronSulfur_Cluster-Binding"/>
</dbReference>
<accession>A0A1G6TEC6</accession>
<feature type="region of interest" description="Disordered" evidence="5">
    <location>
        <begin position="37"/>
        <end position="71"/>
    </location>
</feature>
<dbReference type="Pfam" id="PF13247">
    <property type="entry name" value="Fer4_11"/>
    <property type="match status" value="1"/>
</dbReference>
<dbReference type="PANTHER" id="PTHR43177:SF3">
    <property type="entry name" value="PROTEIN NRFC HOMOLOG"/>
    <property type="match status" value="1"/>
</dbReference>
<dbReference type="EMBL" id="FMZP01000017">
    <property type="protein sequence ID" value="SDD27430.1"/>
    <property type="molecule type" value="Genomic_DNA"/>
</dbReference>
<keyword evidence="2" id="KW-0479">Metal-binding</keyword>
<dbReference type="Gene3D" id="3.30.70.20">
    <property type="match status" value="2"/>
</dbReference>
<evidence type="ECO:0000313" key="10">
    <source>
        <dbReference type="Proteomes" id="UP000324021"/>
    </source>
</evidence>
<evidence type="ECO:0000256" key="5">
    <source>
        <dbReference type="SAM" id="MobiDB-lite"/>
    </source>
</evidence>
<dbReference type="InterPro" id="IPR017896">
    <property type="entry name" value="4Fe4S_Fe-S-bd"/>
</dbReference>
<dbReference type="GO" id="GO:0016491">
    <property type="term" value="F:oxidoreductase activity"/>
    <property type="evidence" value="ECO:0007669"/>
    <property type="project" value="UniProtKB-ARBA"/>
</dbReference>
<sequence>MLTLDVGTLSRGTHVFDAGICPSSGCKVESTAIGWDATRPDSFGKEGAMSSDEPAPGEGPDGTDEPFHPLGESWQDELEDLLDETEYDTELGMEMGRDAIRVTKGELSEEEFHERYHDDVMEEFGEDERPIASPDDGDDEGGIGATLSKFATGEESRREMLKKAGAGVGFASLGWGAVDQQEPEQEAVEDPSEVHPDEDATQWGMTIDLEYCDGCLSCVTACNAEHGWDLGANWMYVLAFEDGDVESPDPDNFESHRDFNFLVRPCQHCTDAPCEKVCPTTARHTRDRGGLVLTDYDVCIGCRYCQVACPYGVNYFQWEEPNIDEEELSPDMVYDYRDRRVSSRAPRGVMSKCVFDPPRQDGNFGESNVGTTACEVACPPSVIQFGDKNNPNSDPSRYQENPARARVLIRLSTMLPSPDNLPSMLEGVGTDLDAITGAVDGLDEQSIMLATAVQITNVEYDQEAPPGDTLVDQEATILEVVSILEDHGLALQSEDVLSELGLTVDQFQRPPAGSGEDSPDIVVNNREDVAQQRLEEYIPPSGNEFKLLEDLGTNPNVTYLGQEPGPEAHQVPGPTSYEDVGMVSKRQNVLEDETVGLGIIDSS</sequence>
<dbReference type="STRING" id="392421.SAMN04488694_10431"/>
<evidence type="ECO:0000256" key="4">
    <source>
        <dbReference type="ARBA" id="ARBA00023014"/>
    </source>
</evidence>
<dbReference type="Proteomes" id="UP000199320">
    <property type="component" value="Unassembled WGS sequence"/>
</dbReference>
<feature type="domain" description="4Fe-4S ferredoxin-type" evidence="6">
    <location>
        <begin position="203"/>
        <end position="233"/>
    </location>
</feature>
<name>A0A1G6TEC6_9EURY</name>
<dbReference type="PANTHER" id="PTHR43177">
    <property type="entry name" value="PROTEIN NRFC"/>
    <property type="match status" value="1"/>
</dbReference>
<protein>
    <submittedName>
        <fullName evidence="7">Prokaryotic molybdopterin-containing oxidoreductase family, iron-sulfur binding subunit</fullName>
    </submittedName>
</protein>
<reference evidence="8" key="2">
    <citation type="submission" date="2016-10" db="EMBL/GenBank/DDBJ databases">
        <authorList>
            <person name="de Groot N.N."/>
        </authorList>
    </citation>
    <scope>NUCLEOTIDE SEQUENCE [LARGE SCALE GENOMIC DNA]</scope>
    <source>
        <strain evidence="8">CDM_6</strain>
    </source>
</reference>
<keyword evidence="4" id="KW-0411">Iron-sulfur</keyword>
<dbReference type="CDD" id="cd10551">
    <property type="entry name" value="PsrB"/>
    <property type="match status" value="1"/>
</dbReference>
<evidence type="ECO:0000256" key="1">
    <source>
        <dbReference type="ARBA" id="ARBA00022485"/>
    </source>
</evidence>
<evidence type="ECO:0000256" key="3">
    <source>
        <dbReference type="ARBA" id="ARBA00023004"/>
    </source>
</evidence>
<dbReference type="GO" id="GO:0046872">
    <property type="term" value="F:metal ion binding"/>
    <property type="evidence" value="ECO:0007669"/>
    <property type="project" value="UniProtKB-KW"/>
</dbReference>
<dbReference type="SUPFAM" id="SSF54862">
    <property type="entry name" value="4Fe-4S ferredoxins"/>
    <property type="match status" value="1"/>
</dbReference>
<evidence type="ECO:0000313" key="8">
    <source>
        <dbReference type="EMBL" id="SET14476.1"/>
    </source>
</evidence>
<dbReference type="Proteomes" id="UP000324021">
    <property type="component" value="Unassembled WGS sequence"/>
</dbReference>
<proteinExistence type="predicted"/>
<evidence type="ECO:0000259" key="6">
    <source>
        <dbReference type="PROSITE" id="PS51379"/>
    </source>
</evidence>
<dbReference type="PROSITE" id="PS51379">
    <property type="entry name" value="4FE4S_FER_2"/>
    <property type="match status" value="2"/>
</dbReference>
<keyword evidence="3" id="KW-0408">Iron</keyword>
<feature type="domain" description="4Fe-4S ferredoxin-type" evidence="6">
    <location>
        <begin position="290"/>
        <end position="319"/>
    </location>
</feature>
<dbReference type="AlphaFoldDB" id="A0A1G6TEC6"/>